<comment type="caution">
    <text evidence="2">The sequence shown here is derived from an EMBL/GenBank/DDBJ whole genome shotgun (WGS) entry which is preliminary data.</text>
</comment>
<evidence type="ECO:0000256" key="1">
    <source>
        <dbReference type="SAM" id="MobiDB-lite"/>
    </source>
</evidence>
<keyword evidence="3" id="KW-1185">Reference proteome</keyword>
<name>A0AA40A897_9PEZI</name>
<reference evidence="2" key="1">
    <citation type="submission" date="2023-06" db="EMBL/GenBank/DDBJ databases">
        <title>Genome-scale phylogeny and comparative genomics of the fungal order Sordariales.</title>
        <authorList>
            <consortium name="Lawrence Berkeley National Laboratory"/>
            <person name="Hensen N."/>
            <person name="Bonometti L."/>
            <person name="Westerberg I."/>
            <person name="Brannstrom I.O."/>
            <person name="Guillou S."/>
            <person name="Cros-Aarteil S."/>
            <person name="Calhoun S."/>
            <person name="Haridas S."/>
            <person name="Kuo A."/>
            <person name="Mondo S."/>
            <person name="Pangilinan J."/>
            <person name="Riley R."/>
            <person name="Labutti K."/>
            <person name="Andreopoulos B."/>
            <person name="Lipzen A."/>
            <person name="Chen C."/>
            <person name="Yanf M."/>
            <person name="Daum C."/>
            <person name="Ng V."/>
            <person name="Clum A."/>
            <person name="Steindorff A."/>
            <person name="Ohm R."/>
            <person name="Martin F."/>
            <person name="Silar P."/>
            <person name="Natvig D."/>
            <person name="Lalanne C."/>
            <person name="Gautier V."/>
            <person name="Ament-Velasquez S.L."/>
            <person name="Kruys A."/>
            <person name="Hutchinson M.I."/>
            <person name="Powell A.J."/>
            <person name="Barry K."/>
            <person name="Miller A.N."/>
            <person name="Grigoriev I.V."/>
            <person name="Debuchy R."/>
            <person name="Gladieux P."/>
            <person name="Thoren M.H."/>
            <person name="Johannesson H."/>
        </authorList>
    </citation>
    <scope>NUCLEOTIDE SEQUENCE</scope>
    <source>
        <strain evidence="2">SMH4607-1</strain>
    </source>
</reference>
<organism evidence="2 3">
    <name type="scientific">Lasiosphaeris hirsuta</name>
    <dbReference type="NCBI Taxonomy" id="260670"/>
    <lineage>
        <taxon>Eukaryota</taxon>
        <taxon>Fungi</taxon>
        <taxon>Dikarya</taxon>
        <taxon>Ascomycota</taxon>
        <taxon>Pezizomycotina</taxon>
        <taxon>Sordariomycetes</taxon>
        <taxon>Sordariomycetidae</taxon>
        <taxon>Sordariales</taxon>
        <taxon>Lasiosphaeriaceae</taxon>
        <taxon>Lasiosphaeris</taxon>
    </lineage>
</organism>
<feature type="compositionally biased region" description="Low complexity" evidence="1">
    <location>
        <begin position="136"/>
        <end position="165"/>
    </location>
</feature>
<gene>
    <name evidence="2" type="ORF">B0H67DRAFT_275248</name>
</gene>
<feature type="region of interest" description="Disordered" evidence="1">
    <location>
        <begin position="117"/>
        <end position="252"/>
    </location>
</feature>
<dbReference type="EMBL" id="JAUKUA010000005">
    <property type="protein sequence ID" value="KAK0711120.1"/>
    <property type="molecule type" value="Genomic_DNA"/>
</dbReference>
<evidence type="ECO:0000313" key="3">
    <source>
        <dbReference type="Proteomes" id="UP001172102"/>
    </source>
</evidence>
<dbReference type="Proteomes" id="UP001172102">
    <property type="component" value="Unassembled WGS sequence"/>
</dbReference>
<evidence type="ECO:0000313" key="2">
    <source>
        <dbReference type="EMBL" id="KAK0711120.1"/>
    </source>
</evidence>
<feature type="compositionally biased region" description="Basic and acidic residues" evidence="1">
    <location>
        <begin position="220"/>
        <end position="240"/>
    </location>
</feature>
<accession>A0AA40A897</accession>
<dbReference type="AlphaFoldDB" id="A0AA40A897"/>
<protein>
    <submittedName>
        <fullName evidence="2">Uncharacterized protein</fullName>
    </submittedName>
</protein>
<sequence>MVLFYSPWEKPALHTPINMELPSTSKLTLPSPPPTFDTPRLTLSFRTHSTSPGIQQPAGKFCGSTLPSLFASPLGLLPDPARSRCTLSTRDLFAGDTLHIQLDQRLPPISHILGDVLSPNGQRRDSGRAMGAFPFSSSTASGLPTPLLTPTSPSSPGFPFYGNSPTFPARSQSMPSLAPLQSEPPASPLPSKSQDRGENLSPRLNSALTRHTRRRTNPNRIEESIKSCRRQEPYPKVEKKDKKKEKSKRQNTPYTENQEFFIRYHAVDLGLSWNDVQIEFVQWYPEGPQRSITGLNCGYYRANKKIPVLTADGLLVLADPSSSLPPLGVVITEKDCGERKDKNVCNDWWSDDEWIILGKLDEKKDEKDEHEKEKYFWWDYRGVRYLAVEIQVRTKKSKLRDAFPEDLVDERNKWVQPEHREETRMLAERRRLQREDWLARRKQWEARNPGRV</sequence>
<proteinExistence type="predicted"/>